<feature type="compositionally biased region" description="Acidic residues" evidence="10">
    <location>
        <begin position="4622"/>
        <end position="4638"/>
    </location>
</feature>
<feature type="compositionally biased region" description="Basic and acidic residues" evidence="10">
    <location>
        <begin position="4589"/>
        <end position="4605"/>
    </location>
</feature>
<dbReference type="CDD" id="cd00009">
    <property type="entry name" value="AAA"/>
    <property type="match status" value="2"/>
</dbReference>
<evidence type="ECO:0000256" key="8">
    <source>
        <dbReference type="ARBA" id="ARBA00023242"/>
    </source>
</evidence>
<dbReference type="GO" id="GO:0030687">
    <property type="term" value="C:preribosome, large subunit precursor"/>
    <property type="evidence" value="ECO:0007669"/>
    <property type="project" value="TreeGrafter"/>
</dbReference>
<feature type="compositionally biased region" description="Polar residues" evidence="10">
    <location>
        <begin position="5012"/>
        <end position="5025"/>
    </location>
</feature>
<evidence type="ECO:0000313" key="13">
    <source>
        <dbReference type="Proteomes" id="UP000604825"/>
    </source>
</evidence>
<feature type="compositionally biased region" description="Basic and acidic residues" evidence="10">
    <location>
        <begin position="4822"/>
        <end position="4831"/>
    </location>
</feature>
<dbReference type="Gene3D" id="3.40.50.410">
    <property type="entry name" value="von Willebrand factor, type A domain"/>
    <property type="match status" value="1"/>
</dbReference>
<dbReference type="PIRSF" id="PIRSF010340">
    <property type="entry name" value="Midasin"/>
    <property type="match status" value="1"/>
</dbReference>
<evidence type="ECO:0000256" key="3">
    <source>
        <dbReference type="ARBA" id="ARBA00007188"/>
    </source>
</evidence>
<gene>
    <name evidence="12" type="ORF">NCGR_LOCUS57610</name>
</gene>
<keyword evidence="8 9" id="KW-0539">Nucleus</keyword>
<dbReference type="FunFam" id="3.40.50.410:FF:000114">
    <property type="entry name" value="Midasin"/>
    <property type="match status" value="1"/>
</dbReference>
<dbReference type="InterPro" id="IPR027417">
    <property type="entry name" value="P-loop_NTPase"/>
</dbReference>
<dbReference type="OrthoDB" id="5186at2759"/>
<dbReference type="InterPro" id="IPR048617">
    <property type="entry name" value="MDN1_AAA_lid_4"/>
</dbReference>
<feature type="compositionally biased region" description="Basic and acidic residues" evidence="10">
    <location>
        <begin position="4681"/>
        <end position="4694"/>
    </location>
</feature>
<evidence type="ECO:0000256" key="4">
    <source>
        <dbReference type="ARBA" id="ARBA00017143"/>
    </source>
</evidence>
<dbReference type="Proteomes" id="UP000604825">
    <property type="component" value="Unassembled WGS sequence"/>
</dbReference>
<dbReference type="SUPFAM" id="SSF53300">
    <property type="entry name" value="vWA-like"/>
    <property type="match status" value="1"/>
</dbReference>
<sequence length="5690" mass="643191">MSHDGVFSTAEALARLLARCPTLHSDPRLHELASSPAAAPPAHDDVAAARPPLLHRRAPCSAAASRAGPYTIPRCSAASRVACAGPYQPLQAPVLNYFKFSPPPFQRLLCASFPSQVTSKELHLFLDAAQVSYRFLELEPRVFCEQWDWSWFLDLVHSTTDYSLVDCSLDAVGLDLKWCTIHILMVVLKASDMAIESFGLGADEAFKCFLRWKEFCMDTSLEKASLYLQNDNRNSKSSIDGLTTLPECWLDCPDVVTGGNHSIGSPFVLTATLRKSYEVALMTVGQKWPVLLYGPVGAGKTALINKLAQIVGNRVLFIHMDEQMDGRTLLGSYVCTEKPGEFKWAPGSLTQAIVKGFWIVFEDIDKAPSDVQSILLPLLEGSNTFSVGHAEAVEVAESFRFFATITTSKNDVSHDLPGRLTFSALWRKVMVGEPNQGDMVDIIKGCYPSLEPISSKLIDTFEKVNSLGSYQFGGLNLAGGLYDGVLHRFSLRDLLKWCKRILGIDLNFEDLRFASSGCKLIYHEAVDIFTASLSSPEKRLYVAGEIARILGVPYRGETVQPTEKPIIQARHTELQVGRVTLPCSDDNNKAAIQKGPFADIRRALEILERVACSIKFNEPILLVGETGTGKTTTVQNLAAWLKQPLTVVNLSQQSDISDLLGGFKPTDAWSICFPLYTEFKVLFCQSFSEKGNERILRHCAECVMKKNWIKLLHTLARCVETAKKLIEGISKSSSGSKRKRPLPAHVVSDWDTFSSKLNIACSQIGSATGMSFKFVEGAFISALRKGHWILLDEVNLAPPETLQRIGAVLDGERGTLCLAERGDVDYVERHPCFRIFACMNPATDAGKRELPYTFRNRFTEYFVDDLMDDDDLRLFVRKYLDGLNVTNGVTDSIVRFYKVAKKECEERLQDGANQKPQFSLRSLSRALGYIKNAEKKFGFRKAIYDGFCMFFLTMLDAPSGKIIKNLIVSLLLDGRVPPNISFADYFIEKPTQFGGCESDEFLRSYVLTQSVTEHIINLARAVYIRRYPVLLQGPTSSGKTSLVRYLAAKTGHEFVRINNHEHTDLQEYLGTYVTDSQGKLQFQEGALVKAVREGHWIVLDELNLAPSDVLEALNRLLDDNRELFMPELQETIHAHPNFMLFATQNPPMLYGGRKMLSRAFRNRFIEVHVDEIPEDELVTILEQRCRIAPSYAKRMVEVMKELQTHRQNSRVFAGKHGFITPRDLFRWANRYRTFEGKSYEDLAKDGYLLLAERLRDDNEKVVVQEALERHLRVKLNIADLYNSEVTREDNLSLDAIKLRVRDCFGNITWTKSMWRLYFLIERCYRSREPVLLVGETGGGKTTVCQVLSAVLGSKLHILNCHQYTETSDFIGGFCPIRDRSRIAIEFKDLVAKIKQMKMFVYVAGNVPLETDVSGADSVISHLNEVLDRYRKEKYLFPEVSAQDLGAMEQIKLDLMHLHKRWQAIFLWQDGPLVQAMKNGDLFLIDEISLADDSVLERLNSVLETERKLSLAEKGGSVLEKIVAHPNFFILATMNPGGDYGKKELSPALRNRFTEIWVPAVTDVDELKSITFGRFTKTDFSCFGDCIVNFWKWFNQLHIGRTLTIRDMLSWISFINVTGQNLGPEQALIHGLFLILLDGLSLGLNVSKTEATEMRNTCLSFLLEELQKVKGKAVDSYLNDLNNYGWGDNMKKEDIDHGCLEGHFGIAPFYIPEGHSACKQQAFEIKAPTTSKNVLRVLRGMQLPKPLLLEGSPGVGKTSLIVALAKFSGHDVVRINLSEQTDMMDLLGSDLPAQGGNGMEFSWSDGILLQALKNGSWVLLDELNLAPQSVLEGLNAILDHRAEVFIPELGQTYKCSSSFRVFACQNPSSQGGGRKGLPKSFLNRFTKVYVDELSEEDYLFICQKQFPSISESLIRNLIHFNNRLYMDTMVYRKYGQQGSPWEFNLRDIIRSCVMIAGSSDPMKDDCFLNTIYLQRMRTLVDRHEVVKLYEEVFKKNTSIHQPKMLYVNPHCLVVGSASIGRNLIQSYKVQNNQLNIFPGVLNSLEAAMHCIQQGWLCILIGQNSAGKTSLIRLLAQLSGNTLNELNLSSATDVSELLGCFEQYNFFRHYKAVLSEVEHYVDVYFSLSIDTNRKNFIAEKRGLFTKWFEFVAEKGHSSIRTSKFIEMSGNASLPSLSLLAEIVEQIKCDLEMFFPVPLTKDEFKKTKDDLSKTLKSINNLQQNGAAHQPVKFEWVAGDLIRAIERGEWIVLDNANFCNPTVLDRINSLVEQERSIVVNECGLVDGNPVVIKAHHKFKMFLTVNSNYGEVSRAMRNRGVEIFLMDQSWNLEGCSKVPGDGERKDVIRFLISCGIPRMELVSSMCEAHMHAKAEGSRVGINITLLEITRWVQLFQQLIIKGNQFLWSLHLSWEHTYLPSLGEINGSRIVEEGKLKFLNNFDGSEILARNFRFLTVFDGYSTGLHSGLSLSLPGGWPIEQKLRDFIWYSKETCVMRNCMFLQSLGAQYAAYQISSLKDNSSLLGDINIVRQSILPATSLHELQFPTVTGQSVKNCVTGAFNSCLADQMLFFAANWVMEQCTENDRELYAIWFNWYNCLVQPYCNFFESYEYILKQESEHPIWHSILECYRKIVDHHKIDIVTQHIPLLSKKLLDMACCDSLKACQNRLSSAFDALSLLRLTLQQWQIETKCSDLAVLKCTLLPALKSLRCLEGEVLKMIVEFPNLLKIYSRLLDYHRSIWKMMIASQLEGLPIVWNLLRKEILKLPPKFQVEVGVFLMESVNLNNLHDLNFQYGKPTLWVYGGHPHLPSSSEIFDKIQELFSFTADVWPRKNLLNIELDDREQLTDAMLSANQDLRLLAMEGVSMACIATMKTEEDVLTVGPQLDEVHKRLVGKVNFVRGNLGLLSKTSVPEFKFCCSVSSEILCNIYGFKGWLASLPLLNLKSLNLDTLLLQQLCKCTQKDSSEAHEILVNSEYLLKYAMDYSLGSSSRSPLDYIQHQIIWWICHDWAKVDNAHLKVASCILEMWYNYHSSLWTYCSGSPKSLFSVTHDDSCDLAHLTKMDAINTIIQQDLRVVDYLKNCVMLKVASRNLWEGVSCLGNFISSLHSAADSLFKQIIFVHKKYFKKQDYNQLESVLFQQSRRFIEKEDLDTICALLSSSTNRVLASLLTSDKLVESLLMDLYSSYSRDSLLHTGAAWVRIGELRFRLLLSSYSPDPTFKSTYKHSHILEKITLVKLEEKVRHDCEELAGSSSPEDSHDNTFLQSLEIDEKDTRAKVVFRPRQSKHKSLIAACLEFEDRLSECKDLLANLNCEGLGQLEVDRVCNWQITSMNFIKRLSEDYREYVDLIQPIQVAVYEMKLGLAIALSGSLQREYLKKIKEEDINRVLGAIYAFMQFPSGSFTERVVTDATDDLTNYTITNQLGTLYSGYGDLDMLKKLAAVSSQLNVGKVADKVKSQSEMLVSLHHISLVRTADCVSCSLVMDKSSYVSLKDTFDHFTSMWINMKYHLKAKESDDSQYYKFKSRMISIEDIFKEDVLLLSDMESEGSVVDNEEKLEHDFFKITKRIDEDNGIVEDTWDLIPESALKCILTIHDQLFGSPDLFEKPLKCQVSDAHKIQSFIESYELGTKILKDLPELTCSMFDEKLMLEHLFRVCLEYQRSCAKTSQDCNGYNAYKDPNPPVLFKMVESLTTLQERVNNYLDEWPDHPGLLKILDLITSLLAMPLSTPISKVLLGLQLLAGKAQTLQENDSKFFLKDHLASIFLLVYSWQRLELDCWPILLEEVQAKYEMNAVKLWFPLRALLTQTSGILTDEDSSIIRSVEEFVQTSSLGEYKRRLHILFAFHGEISTGASMGSYSSTAVKKIQNILYNVFGYYMQFLSLVHEKIEDGKKTIEKELKDHVKLYSWEQAPYSSASIENFKRTRQKIFKLLQRFNDILKSPVIILLNEEATARKVPCWLDPQRPESQLPVDTEKFNKRFLWYHKWASETSLSLQTLQQSNGSIVGVPSAKEYADIVHNVKHRQNEIELNDRLQLFWVSLERICGAANFASTVKHGKKNQKKTALSNLFKTLEECGLSKHRPMGHEWGDELAAPSPLFLEQSYDSVHLLQQVNSQKMLEGVSINHSTLLNTDNWKHANQQYFKCLAMMQQLRQVSLKFNKDLGLEEVNKATSFMSHLLTVLSEQRHLAYNLFDQLNQFRHAIFLLGSGGIGDCKSLSSSQNMLLSSMWQQKKLFDTVLTMTTDSNLLLRSFKDCHYNSCNNFIEVAEISSLLGKFILKFSESKELLDKCLLGCNNIFAGAYKSMPHAATEMDQLFADNCQHIDSLLDGYLLGSNNIFADAYKSMPLATTEMEQLFADNCQLIDSLREDMQVQCHQDLSVGSVKKVLISRLEELLEKGKMAMKNPRQVEENHKLCLKLEASYIEILKETFMLFVGVLGKLTDHEVCSNGTDNSPVGNVASWKDTLQTCIMNLKLDDICAAGEKICILVRLLVDYKPEIRTSIEVHLMHLHAWLGVILSSAEGILSELLEAHRTTSEMTLALGDLFIHLFTEGFGSTEDTVEDADDELQQDAVGSGTGMGDGDGQKSVSSDIDDESQLGDSKDLTCKADPAPKNDDEAVEMQDDFNAQLSDVSEDLEGEDSGGEDEDNLDNQMGDTGDASEVVGKKSWDKDEDDDPKTSIEKYESGSSAKGTEQDDRELRAKDDGSIEEEDPMEMDSEEGKNNNLEHDPSTCDETHLNTDEIMDKADAYDDRTGPEIPEPENDSVDVDMEEQEQTDERDADNEDIGTEEAEQADERLDASDDMEEGDMAQHSDGLVDNEGEHVEDANTEAGEMDTHQLDKTDSLMPPSQGLQPDNMQVDSNRESEANLANSSDMHGAVAPSVNFSGNEVPNMEISMPNAGDDSRLLSNSKPDMQNDAQQHIKQTNPFRSIGDALEDWKERAKVSADTQDHQPETGNDSNENTAEFRYVPEGEQSTSQALGAATADQINDDNQINQSFLEDESRVRKLEQSDERTPDNPEVPYLQTSQALPSKSENANEFDGREIQTDTSVQNLVESRIDHTFQDLVSFKRPPADDKIALIDLTTDREFPSQMDLDITDAETKRSIVDWKNLELATMKLSQELAEQLRLVMEPTLASKLQGDYRTGKRINMKKVIPYIASHFRRDKIWLRRTKPNKRNYQVVIAVDDSRSMSEGKCGKFAIEALVTVCRAMSQLEVGQFAVASFGKKGNVRVLHDFDQIFNGEAGVNMISSLSFEQDNKIEDQPVSDLLTYLNAMLDTAVARARTPSGQNPLQQLILIISDGKFHEKENLRRHVRDVLNRKRMVAYVLLDSPEDSIINLKEACFKVGEKVELKKYMDSFPFPYYVMLQNIEALPRTLADLTRQGTLQDPCKHYTTQAGQYIIVRRHSQGSGFFLLSQSKMHRLSWYLETPCMRSNTIANEKVTISKCGDQQQNEQNLVTTSGAPKRSNSTATENEVTCAEAYKQNKVNKAHRQKDGGAQLRDKQNKVNKTHRQTERTPRNVVSKYAKVGQVTASDSIANRTAGKVNKKKGPSSAWTKANPKYKCGEAMLPEKELDICGPSTIALHAYYLEACAEQKVDIMVNFNRSQLWHSEKSANDLVVGFDDLYDLFNLDRLDMSLLRCFSLAFGLSNYKKKSANKGALSHAAKFADFEMSTTVLDRSVLCGIREAIASFLMSQIEGMNQ</sequence>
<dbReference type="GO" id="GO:0005654">
    <property type="term" value="C:nucleoplasm"/>
    <property type="evidence" value="ECO:0007669"/>
    <property type="project" value="UniProtKB-SubCell"/>
</dbReference>
<accession>A0A811RUG4</accession>
<dbReference type="PROSITE" id="PS50234">
    <property type="entry name" value="VWFA"/>
    <property type="match status" value="1"/>
</dbReference>
<dbReference type="EMBL" id="CAJGYO010000017">
    <property type="protein sequence ID" value="CAD6333512.1"/>
    <property type="molecule type" value="Genomic_DNA"/>
</dbReference>
<dbReference type="GO" id="GO:0005730">
    <property type="term" value="C:nucleolus"/>
    <property type="evidence" value="ECO:0007669"/>
    <property type="project" value="UniProtKB-SubCell"/>
</dbReference>
<evidence type="ECO:0000256" key="1">
    <source>
        <dbReference type="ARBA" id="ARBA00004604"/>
    </source>
</evidence>
<feature type="region of interest" description="Disordered" evidence="10">
    <location>
        <begin position="4560"/>
        <end position="4605"/>
    </location>
</feature>
<feature type="compositionally biased region" description="Basic and acidic residues" evidence="10">
    <location>
        <begin position="4707"/>
        <end position="4743"/>
    </location>
</feature>
<dbReference type="FunFam" id="3.40.50.300:FF:000582">
    <property type="entry name" value="Midasin"/>
    <property type="match status" value="1"/>
</dbReference>
<feature type="compositionally biased region" description="Polar residues" evidence="10">
    <location>
        <begin position="4974"/>
        <end position="4986"/>
    </location>
</feature>
<dbReference type="SMART" id="SM00382">
    <property type="entry name" value="AAA"/>
    <property type="match status" value="6"/>
</dbReference>
<feature type="compositionally biased region" description="Polar residues" evidence="10">
    <location>
        <begin position="4894"/>
        <end position="4916"/>
    </location>
</feature>
<dbReference type="InterPro" id="IPR002035">
    <property type="entry name" value="VWF_A"/>
</dbReference>
<feature type="compositionally biased region" description="Basic and acidic residues" evidence="10">
    <location>
        <begin position="4989"/>
        <end position="5005"/>
    </location>
</feature>
<dbReference type="Gene3D" id="3.40.50.300">
    <property type="entry name" value="P-loop containing nucleotide triphosphate hydrolases"/>
    <property type="match status" value="7"/>
</dbReference>
<dbReference type="Pfam" id="PF21108">
    <property type="entry name" value="MDN1_4th"/>
    <property type="match status" value="1"/>
</dbReference>
<feature type="compositionally biased region" description="Polar residues" evidence="10">
    <location>
        <begin position="4942"/>
        <end position="4951"/>
    </location>
</feature>
<comment type="similarity">
    <text evidence="3 9">Belongs to the midasin family.</text>
</comment>
<reference evidence="12" key="1">
    <citation type="submission" date="2020-10" db="EMBL/GenBank/DDBJ databases">
        <authorList>
            <person name="Han B."/>
            <person name="Lu T."/>
            <person name="Zhao Q."/>
            <person name="Huang X."/>
            <person name="Zhao Y."/>
        </authorList>
    </citation>
    <scope>NUCLEOTIDE SEQUENCE</scope>
</reference>
<dbReference type="Pfam" id="PF07728">
    <property type="entry name" value="AAA_5"/>
    <property type="match status" value="8"/>
</dbReference>
<dbReference type="InterPro" id="IPR040848">
    <property type="entry name" value="AAA_lid_7"/>
</dbReference>
<dbReference type="FunFam" id="3.40.50.300:FF:000142">
    <property type="entry name" value="Midasin"/>
    <property type="match status" value="1"/>
</dbReference>
<dbReference type="FunFam" id="3.40.50.300:FF:002238">
    <property type="entry name" value="Midasin"/>
    <property type="match status" value="1"/>
</dbReference>
<feature type="compositionally biased region" description="Acidic residues" evidence="10">
    <location>
        <begin position="4747"/>
        <end position="4781"/>
    </location>
</feature>
<dbReference type="GO" id="GO:0000055">
    <property type="term" value="P:ribosomal large subunit export from nucleus"/>
    <property type="evidence" value="ECO:0007669"/>
    <property type="project" value="TreeGrafter"/>
</dbReference>
<protein>
    <recommendedName>
        <fullName evidence="4 9">Midasin</fullName>
    </recommendedName>
</protein>
<name>A0A811RUG4_9POAL</name>
<keyword evidence="7 9" id="KW-0143">Chaperone</keyword>
<comment type="caution">
    <text evidence="12">The sequence shown here is derived from an EMBL/GenBank/DDBJ whole genome shotgun (WGS) entry which is preliminary data.</text>
</comment>
<feature type="region of interest" description="Disordered" evidence="10">
    <location>
        <begin position="4622"/>
        <end position="5031"/>
    </location>
</feature>
<dbReference type="InterPro" id="IPR036465">
    <property type="entry name" value="vWFA_dom_sf"/>
</dbReference>
<evidence type="ECO:0000256" key="10">
    <source>
        <dbReference type="SAM" id="MobiDB-lite"/>
    </source>
</evidence>
<dbReference type="PANTHER" id="PTHR48103">
    <property type="entry name" value="MIDASIN-RELATED"/>
    <property type="match status" value="1"/>
</dbReference>
<feature type="compositionally biased region" description="Polar residues" evidence="10">
    <location>
        <begin position="4838"/>
        <end position="4848"/>
    </location>
</feature>
<dbReference type="Pfam" id="PF17867">
    <property type="entry name" value="AAA_lid_7"/>
    <property type="match status" value="3"/>
</dbReference>
<dbReference type="InterPro" id="IPR041190">
    <property type="entry name" value="Midasin_AAA_lid_5"/>
</dbReference>
<dbReference type="InterPro" id="IPR003593">
    <property type="entry name" value="AAA+_ATPase"/>
</dbReference>
<dbReference type="Pfam" id="PF17865">
    <property type="entry name" value="AAA_lid_5"/>
    <property type="match status" value="1"/>
</dbReference>
<evidence type="ECO:0000256" key="2">
    <source>
        <dbReference type="ARBA" id="ARBA00004642"/>
    </source>
</evidence>
<evidence type="ECO:0000259" key="11">
    <source>
        <dbReference type="PROSITE" id="PS50234"/>
    </source>
</evidence>
<proteinExistence type="inferred from homology"/>
<feature type="region of interest" description="Disordered" evidence="10">
    <location>
        <begin position="5475"/>
        <end position="5506"/>
    </location>
</feature>
<keyword evidence="6 9" id="KW-0067">ATP-binding</keyword>
<evidence type="ECO:0000256" key="6">
    <source>
        <dbReference type="ARBA" id="ARBA00022840"/>
    </source>
</evidence>
<comment type="function">
    <text evidence="9">Nuclear chaperone required for maturation and nuclear export of pre-60S ribosome subunits.</text>
</comment>
<dbReference type="SMART" id="SM00327">
    <property type="entry name" value="VWA"/>
    <property type="match status" value="1"/>
</dbReference>
<feature type="domain" description="VWFA" evidence="11">
    <location>
        <begin position="5168"/>
        <end position="5368"/>
    </location>
</feature>
<feature type="region of interest" description="Disordered" evidence="10">
    <location>
        <begin position="5436"/>
        <end position="5463"/>
    </location>
</feature>
<dbReference type="InterPro" id="IPR012099">
    <property type="entry name" value="Midasin"/>
</dbReference>
<keyword evidence="13" id="KW-1185">Reference proteome</keyword>
<dbReference type="FunFam" id="3.40.50.300:FF:001861">
    <property type="entry name" value="Midasin"/>
    <property type="match status" value="1"/>
</dbReference>
<keyword evidence="5 9" id="KW-0547">Nucleotide-binding</keyword>
<evidence type="ECO:0000256" key="7">
    <source>
        <dbReference type="ARBA" id="ARBA00023186"/>
    </source>
</evidence>
<dbReference type="PANTHER" id="PTHR48103:SF2">
    <property type="entry name" value="MIDASIN"/>
    <property type="match status" value="1"/>
</dbReference>
<dbReference type="GO" id="GO:0000027">
    <property type="term" value="P:ribosomal large subunit assembly"/>
    <property type="evidence" value="ECO:0007669"/>
    <property type="project" value="InterPro"/>
</dbReference>
<organism evidence="12 13">
    <name type="scientific">Miscanthus lutarioriparius</name>
    <dbReference type="NCBI Taxonomy" id="422564"/>
    <lineage>
        <taxon>Eukaryota</taxon>
        <taxon>Viridiplantae</taxon>
        <taxon>Streptophyta</taxon>
        <taxon>Embryophyta</taxon>
        <taxon>Tracheophyta</taxon>
        <taxon>Spermatophyta</taxon>
        <taxon>Magnoliopsida</taxon>
        <taxon>Liliopsida</taxon>
        <taxon>Poales</taxon>
        <taxon>Poaceae</taxon>
        <taxon>PACMAD clade</taxon>
        <taxon>Panicoideae</taxon>
        <taxon>Andropogonodae</taxon>
        <taxon>Andropogoneae</taxon>
        <taxon>Saccharinae</taxon>
        <taxon>Miscanthus</taxon>
    </lineage>
</organism>
<comment type="subcellular location">
    <subcellularLocation>
        <location evidence="1">Nucleus</location>
        <location evidence="1">Nucleolus</location>
    </subcellularLocation>
    <subcellularLocation>
        <location evidence="2">Nucleus</location>
        <location evidence="2">Nucleoplasm</location>
    </subcellularLocation>
</comment>
<evidence type="ECO:0000256" key="5">
    <source>
        <dbReference type="ARBA" id="ARBA00022741"/>
    </source>
</evidence>
<dbReference type="SUPFAM" id="SSF52540">
    <property type="entry name" value="P-loop containing nucleoside triphosphate hydrolases"/>
    <property type="match status" value="6"/>
</dbReference>
<dbReference type="GO" id="GO:0005524">
    <property type="term" value="F:ATP binding"/>
    <property type="evidence" value="ECO:0007669"/>
    <property type="project" value="UniProtKB-KW"/>
</dbReference>
<feature type="compositionally biased region" description="Basic and acidic residues" evidence="10">
    <location>
        <begin position="4924"/>
        <end position="4941"/>
    </location>
</feature>
<feature type="compositionally biased region" description="Acidic residues" evidence="10">
    <location>
        <begin position="4695"/>
        <end position="4706"/>
    </location>
</feature>
<dbReference type="GO" id="GO:0016887">
    <property type="term" value="F:ATP hydrolysis activity"/>
    <property type="evidence" value="ECO:0007669"/>
    <property type="project" value="InterPro"/>
</dbReference>
<evidence type="ECO:0000256" key="9">
    <source>
        <dbReference type="PIRNR" id="PIRNR010340"/>
    </source>
</evidence>
<dbReference type="FunFam" id="3.40.50.300:FF:001368">
    <property type="entry name" value="Midasin"/>
    <property type="match status" value="1"/>
</dbReference>
<evidence type="ECO:0000313" key="12">
    <source>
        <dbReference type="EMBL" id="CAD6333512.1"/>
    </source>
</evidence>
<dbReference type="InterPro" id="IPR011704">
    <property type="entry name" value="ATPase_dyneun-rel_AAA"/>
</dbReference>